<evidence type="ECO:0000256" key="1">
    <source>
        <dbReference type="ARBA" id="ARBA00004123"/>
    </source>
</evidence>
<gene>
    <name evidence="7" type="ORF">SUZIE_178640</name>
</gene>
<protein>
    <submittedName>
        <fullName evidence="7">RNA-binding protein 19</fullName>
    </submittedName>
</protein>
<keyword evidence="4" id="KW-0539">Nucleus</keyword>
<comment type="caution">
    <text evidence="7">The sequence shown here is derived from an EMBL/GenBank/DDBJ whole genome shotgun (WGS) entry which is preliminary data.</text>
</comment>
<reference evidence="7" key="1">
    <citation type="submission" date="2020-03" db="EMBL/GenBank/DDBJ databases">
        <title>Studies in the Genomics of Life Span.</title>
        <authorList>
            <person name="Glass D."/>
        </authorList>
    </citation>
    <scope>NUCLEOTIDE SEQUENCE</scope>
    <source>
        <strain evidence="7">SUZIE</strain>
        <tissue evidence="7">Muscle</tissue>
    </source>
</reference>
<dbReference type="SUPFAM" id="SSF54928">
    <property type="entry name" value="RNA-binding domain, RBD"/>
    <property type="match status" value="1"/>
</dbReference>
<name>A0AA41T1B3_SCICA</name>
<dbReference type="EMBL" id="JAATJV010393728">
    <property type="protein sequence ID" value="MBZ3884578.1"/>
    <property type="molecule type" value="Genomic_DNA"/>
</dbReference>
<sequence length="339" mass="37036">MEYLKSKMVAAKSSSEEESEDEAVNCDEGSEAEESSATETQQTEKPTNEEPTTSHTVKLRGAPFSVSESLLLGPSLEHLSACSQDLGPQPGGPYIKVFREKHMPTAKGPLQNSRTLGKNEEEEDLGDSGRLFVYNLPYAITEEDLEGLFSSYGPLSELHYPIDSLTKEPSRMLHVLSSTIRKEASEYADTPGLSYKKKAASKDKPSSSSSHNWNTLFVGPNAVAEDITQKYIATKSQVLDHETKGSMAVHVAPGETQLVQEVQHFFLHNGVSLDSFSQATAERSKTMILAKNLPAGNLAAELWETFSHFGSLGQVLLPKGGVTAIIVEFLEPLEARRSF</sequence>
<dbReference type="PANTHER" id="PTHR48039">
    <property type="entry name" value="RNA-BINDING MOTIF PROTEIN 14B"/>
    <property type="match status" value="1"/>
</dbReference>
<organism evidence="7 8">
    <name type="scientific">Sciurus carolinensis</name>
    <name type="common">Eastern gray squirrel</name>
    <dbReference type="NCBI Taxonomy" id="30640"/>
    <lineage>
        <taxon>Eukaryota</taxon>
        <taxon>Metazoa</taxon>
        <taxon>Chordata</taxon>
        <taxon>Craniata</taxon>
        <taxon>Vertebrata</taxon>
        <taxon>Euteleostomi</taxon>
        <taxon>Mammalia</taxon>
        <taxon>Eutheria</taxon>
        <taxon>Euarchontoglires</taxon>
        <taxon>Glires</taxon>
        <taxon>Rodentia</taxon>
        <taxon>Sciuromorpha</taxon>
        <taxon>Sciuridae</taxon>
        <taxon>Sciurinae</taxon>
        <taxon>Sciurini</taxon>
        <taxon>Sciurus</taxon>
    </lineage>
</organism>
<keyword evidence="8" id="KW-1185">Reference proteome</keyword>
<evidence type="ECO:0000313" key="7">
    <source>
        <dbReference type="EMBL" id="MBZ3884578.1"/>
    </source>
</evidence>
<dbReference type="AlphaFoldDB" id="A0AA41T1B3"/>
<dbReference type="InterPro" id="IPR000504">
    <property type="entry name" value="RRM_dom"/>
</dbReference>
<evidence type="ECO:0000259" key="6">
    <source>
        <dbReference type="Pfam" id="PF00076"/>
    </source>
</evidence>
<accession>A0AA41T1B3</accession>
<feature type="domain" description="RRM" evidence="6">
    <location>
        <begin position="131"/>
        <end position="169"/>
    </location>
</feature>
<dbReference type="Proteomes" id="UP001166674">
    <property type="component" value="Unassembled WGS sequence"/>
</dbReference>
<dbReference type="InterPro" id="IPR051945">
    <property type="entry name" value="RRM_MRD1_RNA_proc_ribogen"/>
</dbReference>
<dbReference type="GO" id="GO:0003729">
    <property type="term" value="F:mRNA binding"/>
    <property type="evidence" value="ECO:0007669"/>
    <property type="project" value="TreeGrafter"/>
</dbReference>
<comment type="subcellular location">
    <subcellularLocation>
        <location evidence="1">Nucleus</location>
    </subcellularLocation>
</comment>
<dbReference type="InterPro" id="IPR012677">
    <property type="entry name" value="Nucleotide-bd_a/b_plait_sf"/>
</dbReference>
<dbReference type="GO" id="GO:0005730">
    <property type="term" value="C:nucleolus"/>
    <property type="evidence" value="ECO:0007669"/>
    <property type="project" value="TreeGrafter"/>
</dbReference>
<feature type="compositionally biased region" description="Acidic residues" evidence="5">
    <location>
        <begin position="16"/>
        <end position="36"/>
    </location>
</feature>
<dbReference type="InterPro" id="IPR035979">
    <property type="entry name" value="RBD_domain_sf"/>
</dbReference>
<dbReference type="Pfam" id="PF00076">
    <property type="entry name" value="RRM_1"/>
    <property type="match status" value="1"/>
</dbReference>
<proteinExistence type="predicted"/>
<evidence type="ECO:0000256" key="2">
    <source>
        <dbReference type="ARBA" id="ARBA00022737"/>
    </source>
</evidence>
<evidence type="ECO:0000256" key="5">
    <source>
        <dbReference type="SAM" id="MobiDB-lite"/>
    </source>
</evidence>
<evidence type="ECO:0000256" key="4">
    <source>
        <dbReference type="ARBA" id="ARBA00023242"/>
    </source>
</evidence>
<evidence type="ECO:0000313" key="8">
    <source>
        <dbReference type="Proteomes" id="UP001166674"/>
    </source>
</evidence>
<feature type="region of interest" description="Disordered" evidence="5">
    <location>
        <begin position="1"/>
        <end position="60"/>
    </location>
</feature>
<keyword evidence="3" id="KW-0694">RNA-binding</keyword>
<keyword evidence="2" id="KW-0677">Repeat</keyword>
<evidence type="ECO:0000256" key="3">
    <source>
        <dbReference type="ARBA" id="ARBA00022884"/>
    </source>
</evidence>
<dbReference type="Gene3D" id="3.30.70.330">
    <property type="match status" value="2"/>
</dbReference>
<dbReference type="PANTHER" id="PTHR48039:SF5">
    <property type="entry name" value="RNA-BINDING PROTEIN 28"/>
    <property type="match status" value="1"/>
</dbReference>